<keyword evidence="3" id="KW-0805">Transcription regulation</keyword>
<dbReference type="GO" id="GO:0005634">
    <property type="term" value="C:nucleus"/>
    <property type="evidence" value="ECO:0007669"/>
    <property type="project" value="UniProtKB-SubCell"/>
</dbReference>
<comment type="similarity">
    <text evidence="2">Belongs to the transcriptional coactivator PC4 family.</text>
</comment>
<evidence type="ECO:0000256" key="5">
    <source>
        <dbReference type="ARBA" id="ARBA00023163"/>
    </source>
</evidence>
<dbReference type="GO" id="GO:0003713">
    <property type="term" value="F:transcription coactivator activity"/>
    <property type="evidence" value="ECO:0007669"/>
    <property type="project" value="InterPro"/>
</dbReference>
<dbReference type="InterPro" id="IPR001315">
    <property type="entry name" value="CARD"/>
</dbReference>
<evidence type="ECO:0000256" key="1">
    <source>
        <dbReference type="ARBA" id="ARBA00004123"/>
    </source>
</evidence>
<dbReference type="SUPFAM" id="SSF54447">
    <property type="entry name" value="ssDNA-binding transcriptional regulator domain"/>
    <property type="match status" value="1"/>
</dbReference>
<dbReference type="Proteomes" id="UP001186944">
    <property type="component" value="Unassembled WGS sequence"/>
</dbReference>
<evidence type="ECO:0000256" key="2">
    <source>
        <dbReference type="ARBA" id="ARBA00009001"/>
    </source>
</evidence>
<evidence type="ECO:0000256" key="6">
    <source>
        <dbReference type="ARBA" id="ARBA00023242"/>
    </source>
</evidence>
<keyword evidence="4" id="KW-0238">DNA-binding</keyword>
<evidence type="ECO:0000256" key="7">
    <source>
        <dbReference type="SAM" id="MobiDB-lite"/>
    </source>
</evidence>
<dbReference type="CDD" id="cd01671">
    <property type="entry name" value="CARD"/>
    <property type="match status" value="1"/>
</dbReference>
<proteinExistence type="inferred from homology"/>
<organism evidence="11 12">
    <name type="scientific">Pinctada imbricata</name>
    <name type="common">Atlantic pearl-oyster</name>
    <name type="synonym">Pinctada martensii</name>
    <dbReference type="NCBI Taxonomy" id="66713"/>
    <lineage>
        <taxon>Eukaryota</taxon>
        <taxon>Metazoa</taxon>
        <taxon>Spiralia</taxon>
        <taxon>Lophotrochozoa</taxon>
        <taxon>Mollusca</taxon>
        <taxon>Bivalvia</taxon>
        <taxon>Autobranchia</taxon>
        <taxon>Pteriomorphia</taxon>
        <taxon>Pterioida</taxon>
        <taxon>Pterioidea</taxon>
        <taxon>Pteriidae</taxon>
        <taxon>Pinctada</taxon>
    </lineage>
</organism>
<gene>
    <name evidence="10" type="ORF">FSP39_005697</name>
    <name evidence="9" type="ORF">FSP39_014333</name>
    <name evidence="11" type="ORF">FSP39_020710</name>
</gene>
<name>A0AA89CDI0_PINIB</name>
<dbReference type="GO" id="GO:0042981">
    <property type="term" value="P:regulation of apoptotic process"/>
    <property type="evidence" value="ECO:0007669"/>
    <property type="project" value="InterPro"/>
</dbReference>
<feature type="compositionally biased region" description="Polar residues" evidence="7">
    <location>
        <begin position="121"/>
        <end position="133"/>
    </location>
</feature>
<comment type="subcellular location">
    <subcellularLocation>
        <location evidence="1">Nucleus</location>
    </subcellularLocation>
</comment>
<dbReference type="InterPro" id="IPR009044">
    <property type="entry name" value="ssDNA-bd_transcriptional_reg"/>
</dbReference>
<comment type="caution">
    <text evidence="11">The sequence shown here is derived from an EMBL/GenBank/DDBJ whole genome shotgun (WGS) entry which is preliminary data.</text>
</comment>
<dbReference type="Pfam" id="PF00619">
    <property type="entry name" value="CARD"/>
    <property type="match status" value="1"/>
</dbReference>
<feature type="domain" description="CARD" evidence="8">
    <location>
        <begin position="1"/>
        <end position="90"/>
    </location>
</feature>
<dbReference type="GO" id="GO:0003677">
    <property type="term" value="F:DNA binding"/>
    <property type="evidence" value="ECO:0007669"/>
    <property type="project" value="UniProtKB-KW"/>
</dbReference>
<evidence type="ECO:0000313" key="12">
    <source>
        <dbReference type="Proteomes" id="UP001186944"/>
    </source>
</evidence>
<dbReference type="InterPro" id="IPR011029">
    <property type="entry name" value="DEATH-like_dom_sf"/>
</dbReference>
<keyword evidence="12" id="KW-1185">Reference proteome</keyword>
<evidence type="ECO:0000256" key="3">
    <source>
        <dbReference type="ARBA" id="ARBA00023015"/>
    </source>
</evidence>
<evidence type="ECO:0000259" key="8">
    <source>
        <dbReference type="PROSITE" id="PS50209"/>
    </source>
</evidence>
<dbReference type="AlphaFoldDB" id="A0AA89CDI0"/>
<dbReference type="EMBL" id="VSWD01000002">
    <property type="protein sequence ID" value="KAK3107718.1"/>
    <property type="molecule type" value="Genomic_DNA"/>
</dbReference>
<dbReference type="EMBL" id="VSWD01000006">
    <property type="protein sequence ID" value="KAK3100075.1"/>
    <property type="molecule type" value="Genomic_DNA"/>
</dbReference>
<dbReference type="InterPro" id="IPR045125">
    <property type="entry name" value="Sub1/Tcp4-like"/>
</dbReference>
<protein>
    <recommendedName>
        <fullName evidence="8">CARD domain-containing protein</fullName>
    </recommendedName>
</protein>
<evidence type="ECO:0000313" key="9">
    <source>
        <dbReference type="EMBL" id="KAK3100075.1"/>
    </source>
</evidence>
<feature type="region of interest" description="Disordered" evidence="7">
    <location>
        <begin position="114"/>
        <end position="133"/>
    </location>
</feature>
<dbReference type="InterPro" id="IPR003173">
    <property type="entry name" value="PC4_C"/>
</dbReference>
<evidence type="ECO:0000313" key="11">
    <source>
        <dbReference type="EMBL" id="KAK3107718.1"/>
    </source>
</evidence>
<reference evidence="11" key="1">
    <citation type="submission" date="2019-08" db="EMBL/GenBank/DDBJ databases">
        <title>The improved chromosome-level genome for the pearl oyster Pinctada fucata martensii using PacBio sequencing and Hi-C.</title>
        <authorList>
            <person name="Zheng Z."/>
        </authorList>
    </citation>
    <scope>NUCLEOTIDE SEQUENCE</scope>
    <source>
        <strain evidence="11">ZZ-2019</strain>
        <tissue evidence="11">Adductor muscle</tissue>
    </source>
</reference>
<evidence type="ECO:0000313" key="10">
    <source>
        <dbReference type="EMBL" id="KAK3107038.1"/>
    </source>
</evidence>
<dbReference type="Gene3D" id="2.30.31.10">
    <property type="entry name" value="Transcriptional Coactivator Pc4, Chain A"/>
    <property type="match status" value="2"/>
</dbReference>
<dbReference type="GO" id="GO:0060261">
    <property type="term" value="P:positive regulation of transcription initiation by RNA polymerase II"/>
    <property type="evidence" value="ECO:0007669"/>
    <property type="project" value="InterPro"/>
</dbReference>
<keyword evidence="5" id="KW-0804">Transcription</keyword>
<dbReference type="PROSITE" id="PS50209">
    <property type="entry name" value="CARD"/>
    <property type="match status" value="1"/>
</dbReference>
<dbReference type="Gene3D" id="1.10.533.10">
    <property type="entry name" value="Death Domain, Fas"/>
    <property type="match status" value="1"/>
</dbReference>
<dbReference type="Pfam" id="PF02229">
    <property type="entry name" value="PC4"/>
    <property type="match status" value="1"/>
</dbReference>
<accession>A0AA89CDI0</accession>
<keyword evidence="6" id="KW-0539">Nucleus</keyword>
<dbReference type="SUPFAM" id="SSF47986">
    <property type="entry name" value="DEATH domain"/>
    <property type="match status" value="1"/>
</dbReference>
<sequence>MDGNYKEIIKRHYDTLASKMNVDKVVMHLHNLNYLTDDMKGRLDAERSRITRSRKLLEMITSKGRISFTSFRIALIKAGDLLLAKELLEDSKQLSGKQDQLERSKPLVIDLDKSEEKSEFGSDNTSENGSSQRSMINIGNNCFVVAKTYKGELNVHIRQFEETKAGRLFPTKKGVVFPLPRWALFMNLEPDISDCLKSYSELESEQCWHLGGGVYAKINSEYPTVNIRHYWKPDDAEQPVPTKRGVMLNKFRLDNLRDAMEKLKEFVPEIEDAVPCMYGDDHMNQEGMLRCPECSPFDYEKYC</sequence>
<dbReference type="EMBL" id="VSWD01000002">
    <property type="protein sequence ID" value="KAK3107038.1"/>
    <property type="molecule type" value="Genomic_DNA"/>
</dbReference>
<dbReference type="PANTHER" id="PTHR13215">
    <property type="entry name" value="RNA POLYMERASE II TRANSCRIPTIONAL COACTIVATOR"/>
    <property type="match status" value="1"/>
</dbReference>
<evidence type="ECO:0000256" key="4">
    <source>
        <dbReference type="ARBA" id="ARBA00023125"/>
    </source>
</evidence>